<feature type="domain" description="RNA polymerase sigma-70 region 2" evidence="5">
    <location>
        <begin position="33"/>
        <end position="97"/>
    </location>
</feature>
<dbReference type="Pfam" id="PF08281">
    <property type="entry name" value="Sigma70_r4_2"/>
    <property type="match status" value="1"/>
</dbReference>
<evidence type="ECO:0000313" key="9">
    <source>
        <dbReference type="Proteomes" id="UP000250557"/>
    </source>
</evidence>
<dbReference type="SUPFAM" id="SSF88659">
    <property type="entry name" value="Sigma3 and sigma4 domains of RNA polymerase sigma factors"/>
    <property type="match status" value="1"/>
</dbReference>
<dbReference type="InterPro" id="IPR039425">
    <property type="entry name" value="RNA_pol_sigma-70-like"/>
</dbReference>
<dbReference type="EMBL" id="CP043451">
    <property type="protein sequence ID" value="QEM02451.1"/>
    <property type="molecule type" value="Genomic_DNA"/>
</dbReference>
<dbReference type="Proteomes" id="UP000250557">
    <property type="component" value="Chromosome"/>
</dbReference>
<evidence type="ECO:0000256" key="3">
    <source>
        <dbReference type="ARBA" id="ARBA00023082"/>
    </source>
</evidence>
<dbReference type="RefSeq" id="WP_112653803.1">
    <property type="nucleotide sequence ID" value="NZ_CP043451.1"/>
</dbReference>
<evidence type="ECO:0000259" key="5">
    <source>
        <dbReference type="Pfam" id="PF04542"/>
    </source>
</evidence>
<dbReference type="InterPro" id="IPR013249">
    <property type="entry name" value="RNA_pol_sigma70_r4_t2"/>
</dbReference>
<evidence type="ECO:0000256" key="1">
    <source>
        <dbReference type="ARBA" id="ARBA00010641"/>
    </source>
</evidence>
<dbReference type="AlphaFoldDB" id="A0AAE6MGF0"/>
<sequence>MNPPADHITDTFSDEEIVKRVVNGEKHLYEKLMRKFNERLYRISMSIINDDKEAEDIMQTAYLNAYRQLSNFKHQSSFSTWLIRILINESLLHKKRKAQLEKTLTEHIRIDHQAETPLDNLMNKELKAILEKAVLTLPEKYRLVFVMREIQGMTTNETMEALEIGESNVKIRLNRAKEMLRTELNSYWQPGELLEFNLTRCDVIVNYVMHKINAG</sequence>
<dbReference type="InterPro" id="IPR013324">
    <property type="entry name" value="RNA_pol_sigma_r3/r4-like"/>
</dbReference>
<dbReference type="Pfam" id="PF04542">
    <property type="entry name" value="Sigma70_r2"/>
    <property type="match status" value="1"/>
</dbReference>
<dbReference type="CDD" id="cd06171">
    <property type="entry name" value="Sigma70_r4"/>
    <property type="match status" value="1"/>
</dbReference>
<organism evidence="7 9">
    <name type="scientific">Mucilaginibacter rubeus</name>
    <dbReference type="NCBI Taxonomy" id="2027860"/>
    <lineage>
        <taxon>Bacteria</taxon>
        <taxon>Pseudomonadati</taxon>
        <taxon>Bacteroidota</taxon>
        <taxon>Sphingobacteriia</taxon>
        <taxon>Sphingobacteriales</taxon>
        <taxon>Sphingobacteriaceae</taxon>
        <taxon>Mucilaginibacter</taxon>
    </lineage>
</organism>
<evidence type="ECO:0000256" key="2">
    <source>
        <dbReference type="ARBA" id="ARBA00023015"/>
    </source>
</evidence>
<keyword evidence="2" id="KW-0805">Transcription regulation</keyword>
<evidence type="ECO:0000259" key="6">
    <source>
        <dbReference type="Pfam" id="PF08281"/>
    </source>
</evidence>
<keyword evidence="10" id="KW-1185">Reference proteome</keyword>
<evidence type="ECO:0000313" key="7">
    <source>
        <dbReference type="EMBL" id="QEM02451.1"/>
    </source>
</evidence>
<dbReference type="GO" id="GO:0016987">
    <property type="term" value="F:sigma factor activity"/>
    <property type="evidence" value="ECO:0007669"/>
    <property type="project" value="UniProtKB-KW"/>
</dbReference>
<reference evidence="8 10" key="2">
    <citation type="submission" date="2021-03" db="EMBL/GenBank/DDBJ databases">
        <title>Mucilaginibacter strains isolated from gold and copper mining confer multi heavy-metal resistance.</title>
        <authorList>
            <person name="Li Y."/>
        </authorList>
    </citation>
    <scope>NUCLEOTIDE SEQUENCE [LARGE SCALE GENOMIC DNA]</scope>
    <source>
        <strain evidence="8 10">P2-4</strain>
    </source>
</reference>
<dbReference type="SUPFAM" id="SSF88946">
    <property type="entry name" value="Sigma2 domain of RNA polymerase sigma factors"/>
    <property type="match status" value="1"/>
</dbReference>
<name>A0AAE6MGF0_9SPHI</name>
<protein>
    <submittedName>
        <fullName evidence="7">RNA polymerase sigma factor</fullName>
    </submittedName>
</protein>
<feature type="domain" description="RNA polymerase sigma factor 70 region 4 type 2" evidence="6">
    <location>
        <begin position="129"/>
        <end position="180"/>
    </location>
</feature>
<dbReference type="InterPro" id="IPR036388">
    <property type="entry name" value="WH-like_DNA-bd_sf"/>
</dbReference>
<reference evidence="7 9" key="1">
    <citation type="submission" date="2019-08" db="EMBL/GenBank/DDBJ databases">
        <title>Comparative genome analysis confer to the adaptation heavy metal polluted environment.</title>
        <authorList>
            <person name="Li Y."/>
        </authorList>
    </citation>
    <scope>NUCLEOTIDE SEQUENCE [LARGE SCALE GENOMIC DNA]</scope>
    <source>
        <strain evidence="7 9">P2</strain>
    </source>
</reference>
<accession>A0AAE6MGF0</accession>
<dbReference type="PANTHER" id="PTHR43133">
    <property type="entry name" value="RNA POLYMERASE ECF-TYPE SIGMA FACTO"/>
    <property type="match status" value="1"/>
</dbReference>
<dbReference type="Gene3D" id="1.10.10.10">
    <property type="entry name" value="Winged helix-like DNA-binding domain superfamily/Winged helix DNA-binding domain"/>
    <property type="match status" value="1"/>
</dbReference>
<dbReference type="InterPro" id="IPR007627">
    <property type="entry name" value="RNA_pol_sigma70_r2"/>
</dbReference>
<evidence type="ECO:0000313" key="10">
    <source>
        <dbReference type="Proteomes" id="UP000663940"/>
    </source>
</evidence>
<dbReference type="InterPro" id="IPR013325">
    <property type="entry name" value="RNA_pol_sigma_r2"/>
</dbReference>
<proteinExistence type="inferred from homology"/>
<gene>
    <name evidence="7" type="ORF">DIU31_002535</name>
    <name evidence="8" type="ORF">J3L21_25205</name>
</gene>
<dbReference type="InterPro" id="IPR014284">
    <property type="entry name" value="RNA_pol_sigma-70_dom"/>
</dbReference>
<dbReference type="Gene3D" id="1.10.1740.10">
    <property type="match status" value="1"/>
</dbReference>
<dbReference type="Proteomes" id="UP000663940">
    <property type="component" value="Chromosome"/>
</dbReference>
<evidence type="ECO:0000313" key="8">
    <source>
        <dbReference type="EMBL" id="QTE48807.1"/>
    </source>
</evidence>
<dbReference type="PANTHER" id="PTHR43133:SF51">
    <property type="entry name" value="RNA POLYMERASE SIGMA FACTOR"/>
    <property type="match status" value="1"/>
</dbReference>
<dbReference type="NCBIfam" id="TIGR02937">
    <property type="entry name" value="sigma70-ECF"/>
    <property type="match status" value="1"/>
</dbReference>
<dbReference type="NCBIfam" id="NF008888">
    <property type="entry name" value="PRK11922.1"/>
    <property type="match status" value="1"/>
</dbReference>
<keyword evidence="3" id="KW-0731">Sigma factor</keyword>
<evidence type="ECO:0000256" key="4">
    <source>
        <dbReference type="ARBA" id="ARBA00023163"/>
    </source>
</evidence>
<dbReference type="GO" id="GO:0003677">
    <property type="term" value="F:DNA binding"/>
    <property type="evidence" value="ECO:0007669"/>
    <property type="project" value="InterPro"/>
</dbReference>
<comment type="similarity">
    <text evidence="1">Belongs to the sigma-70 factor family. ECF subfamily.</text>
</comment>
<dbReference type="GO" id="GO:0006352">
    <property type="term" value="P:DNA-templated transcription initiation"/>
    <property type="evidence" value="ECO:0007669"/>
    <property type="project" value="InterPro"/>
</dbReference>
<dbReference type="EMBL" id="CP071880">
    <property type="protein sequence ID" value="QTE48807.1"/>
    <property type="molecule type" value="Genomic_DNA"/>
</dbReference>
<keyword evidence="4" id="KW-0804">Transcription</keyword>